<keyword evidence="3" id="KW-1185">Reference proteome</keyword>
<feature type="region of interest" description="Disordered" evidence="1">
    <location>
        <begin position="171"/>
        <end position="192"/>
    </location>
</feature>
<protein>
    <submittedName>
        <fullName evidence="2">Uncharacterized protein</fullName>
    </submittedName>
</protein>
<sequence>MLEDALKTSLIYKGLCKDPAKSPFSVKLPSTTSDELKELYKELQKDVLKGTKDYVSAIETVINNIFIGPESVLPELENMMKKTYDFSEFIFNTKSRYSSLLEDLGISNNRHLERLEMYTKNVEMYEWDLSGQFQDINGMIEDYRNNPRQQGLSNSLCSTLEFKKRSRIQDKSAENRPLLEDVELEDPTSSND</sequence>
<evidence type="ECO:0000313" key="2">
    <source>
        <dbReference type="EMBL" id="KAH6600951.1"/>
    </source>
</evidence>
<evidence type="ECO:0000256" key="1">
    <source>
        <dbReference type="SAM" id="MobiDB-lite"/>
    </source>
</evidence>
<dbReference type="Proteomes" id="UP001648503">
    <property type="component" value="Unassembled WGS sequence"/>
</dbReference>
<accession>A0ABQ8FMP8</accession>
<organism evidence="2 3">
    <name type="scientific">Batrachochytrium salamandrivorans</name>
    <dbReference type="NCBI Taxonomy" id="1357716"/>
    <lineage>
        <taxon>Eukaryota</taxon>
        <taxon>Fungi</taxon>
        <taxon>Fungi incertae sedis</taxon>
        <taxon>Chytridiomycota</taxon>
        <taxon>Chytridiomycota incertae sedis</taxon>
        <taxon>Chytridiomycetes</taxon>
        <taxon>Rhizophydiales</taxon>
        <taxon>Rhizophydiales incertae sedis</taxon>
        <taxon>Batrachochytrium</taxon>
    </lineage>
</organism>
<evidence type="ECO:0000313" key="3">
    <source>
        <dbReference type="Proteomes" id="UP001648503"/>
    </source>
</evidence>
<reference evidence="2 3" key="1">
    <citation type="submission" date="2021-02" db="EMBL/GenBank/DDBJ databases">
        <title>Variation within the Batrachochytrium salamandrivorans European outbreak.</title>
        <authorList>
            <person name="Kelly M."/>
            <person name="Pasmans F."/>
            <person name="Shea T.P."/>
            <person name="Munoz J.F."/>
            <person name="Carranza S."/>
            <person name="Cuomo C.A."/>
            <person name="Martel A."/>
        </authorList>
    </citation>
    <scope>NUCLEOTIDE SEQUENCE [LARGE SCALE GENOMIC DNA]</scope>
    <source>
        <strain evidence="2 3">AMFP18/2</strain>
    </source>
</reference>
<proteinExistence type="predicted"/>
<comment type="caution">
    <text evidence="2">The sequence shown here is derived from an EMBL/GenBank/DDBJ whole genome shotgun (WGS) entry which is preliminary data.</text>
</comment>
<gene>
    <name evidence="2" type="ORF">BASA50_001956</name>
</gene>
<name>A0ABQ8FMP8_9FUNG</name>
<dbReference type="EMBL" id="JAFCIX010000024">
    <property type="protein sequence ID" value="KAH6600951.1"/>
    <property type="molecule type" value="Genomic_DNA"/>
</dbReference>